<dbReference type="InterPro" id="IPR058030">
    <property type="entry name" value="TRIM8/14/16/25/29/45/65_CC"/>
</dbReference>
<gene>
    <name evidence="2" type="ORF">DAT39_010737</name>
</gene>
<dbReference type="AlphaFoldDB" id="A0A8J4U4F6"/>
<evidence type="ECO:0000313" key="3">
    <source>
        <dbReference type="Proteomes" id="UP000727407"/>
    </source>
</evidence>
<name>A0A8J4U4F6_CLAMG</name>
<keyword evidence="3" id="KW-1185">Reference proteome</keyword>
<evidence type="ECO:0000259" key="1">
    <source>
        <dbReference type="Pfam" id="PF25600"/>
    </source>
</evidence>
<feature type="domain" description="TRIM8/14/16/25/29/45/65 coiled-coil region" evidence="1">
    <location>
        <begin position="1"/>
        <end position="44"/>
    </location>
</feature>
<feature type="non-terminal residue" evidence="2">
    <location>
        <position position="1"/>
    </location>
</feature>
<comment type="caution">
    <text evidence="2">The sequence shown here is derived from an EMBL/GenBank/DDBJ whole genome shotgun (WGS) entry which is preliminary data.</text>
</comment>
<proteinExistence type="predicted"/>
<dbReference type="Proteomes" id="UP000727407">
    <property type="component" value="Unassembled WGS sequence"/>
</dbReference>
<evidence type="ECO:0000313" key="2">
    <source>
        <dbReference type="EMBL" id="KAF5899548.1"/>
    </source>
</evidence>
<feature type="non-terminal residue" evidence="2">
    <location>
        <position position="75"/>
    </location>
</feature>
<reference evidence="2" key="1">
    <citation type="submission" date="2020-07" db="EMBL/GenBank/DDBJ databases">
        <title>Clarias magur genome sequencing, assembly and annotation.</title>
        <authorList>
            <person name="Kushwaha B."/>
            <person name="Kumar R."/>
            <person name="Das P."/>
            <person name="Joshi C.G."/>
            <person name="Kumar D."/>
            <person name="Nagpure N.S."/>
            <person name="Pandey M."/>
            <person name="Agarwal S."/>
            <person name="Srivastava S."/>
            <person name="Singh M."/>
            <person name="Sahoo L."/>
            <person name="Jayasankar P."/>
            <person name="Meher P.K."/>
            <person name="Koringa P.G."/>
            <person name="Iquebal M.A."/>
            <person name="Das S.P."/>
            <person name="Bit A."/>
            <person name="Patnaik S."/>
            <person name="Patel N."/>
            <person name="Shah T.M."/>
            <person name="Hinsu A."/>
            <person name="Jena J.K."/>
        </authorList>
    </citation>
    <scope>NUCLEOTIDE SEQUENCE</scope>
    <source>
        <strain evidence="2">CIFAMagur01</strain>
        <tissue evidence="2">Testis</tissue>
    </source>
</reference>
<sequence>SFPSLCISPGCEDSPSFTVNQHLSFDGMRKSLSDLKKRVVEICDEEFNKIRPQAAALFQRLPSQLKIKQDFLQYK</sequence>
<dbReference type="Pfam" id="PF25600">
    <property type="entry name" value="TRIM_CC"/>
    <property type="match status" value="1"/>
</dbReference>
<accession>A0A8J4U4F6</accession>
<organism evidence="2 3">
    <name type="scientific">Clarias magur</name>
    <name type="common">Asian catfish</name>
    <name type="synonym">Macropteronotus magur</name>
    <dbReference type="NCBI Taxonomy" id="1594786"/>
    <lineage>
        <taxon>Eukaryota</taxon>
        <taxon>Metazoa</taxon>
        <taxon>Chordata</taxon>
        <taxon>Craniata</taxon>
        <taxon>Vertebrata</taxon>
        <taxon>Euteleostomi</taxon>
        <taxon>Actinopterygii</taxon>
        <taxon>Neopterygii</taxon>
        <taxon>Teleostei</taxon>
        <taxon>Ostariophysi</taxon>
        <taxon>Siluriformes</taxon>
        <taxon>Clariidae</taxon>
        <taxon>Clarias</taxon>
    </lineage>
</organism>
<protein>
    <submittedName>
        <fullName evidence="2">Tripartite motif-containing protein 16-like</fullName>
    </submittedName>
</protein>
<dbReference type="EMBL" id="QNUK01000164">
    <property type="protein sequence ID" value="KAF5899548.1"/>
    <property type="molecule type" value="Genomic_DNA"/>
</dbReference>
<dbReference type="OrthoDB" id="654191at2759"/>